<organism evidence="1 2">
    <name type="scientific">Racocetra persica</name>
    <dbReference type="NCBI Taxonomy" id="160502"/>
    <lineage>
        <taxon>Eukaryota</taxon>
        <taxon>Fungi</taxon>
        <taxon>Fungi incertae sedis</taxon>
        <taxon>Mucoromycota</taxon>
        <taxon>Glomeromycotina</taxon>
        <taxon>Glomeromycetes</taxon>
        <taxon>Diversisporales</taxon>
        <taxon>Gigasporaceae</taxon>
        <taxon>Racocetra</taxon>
    </lineage>
</organism>
<accession>A0ACA9PBY0</accession>
<evidence type="ECO:0000313" key="1">
    <source>
        <dbReference type="EMBL" id="CAG8702332.1"/>
    </source>
</evidence>
<dbReference type="Proteomes" id="UP000789920">
    <property type="component" value="Unassembled WGS sequence"/>
</dbReference>
<reference evidence="1" key="1">
    <citation type="submission" date="2021-06" db="EMBL/GenBank/DDBJ databases">
        <authorList>
            <person name="Kallberg Y."/>
            <person name="Tangrot J."/>
            <person name="Rosling A."/>
        </authorList>
    </citation>
    <scope>NUCLEOTIDE SEQUENCE</scope>
    <source>
        <strain evidence="1">MA461A</strain>
    </source>
</reference>
<protein>
    <submittedName>
        <fullName evidence="1">29120_t:CDS:1</fullName>
    </submittedName>
</protein>
<sequence>SQELSQDMSDNNVVSSSMGAAFLSLVTKKKTSAVSPYFIKKLNSDSIVTCVICKNEYSSKGWSTIEIFALMQNNPVSIQNLTADQKARFNLLLAEWIVTDTLPFSIVKSKALIALLQYLNASIELLSRETIKSIVQSSFISMRNDVQILLGQISNKISIILDLWTSCANMSFLRIDIETQLISILTTFNITTKIFCATTDNGSNVISAIYRLNIHLSIQNLRFYSHHCLAHVLHLVITAGMAQIKTSIEKVCKFMRAITSSSTITQDFKEIGQSVGEGEIVRKILQDVSTRWNSTYLILSVYISMPTTIAAIIRRHSNLDQYKLTQQEDFNLQVVTQFLRPFYKTTNILSGSTYVILGLSILLISDIIDVITTCIQDSSSPAFLKSAATQMLEKLKNQDLFNNIFQEYSVSALNNSSTVTDSNAEINSTTYVEQVAQKRRRINILNGPFDELTQYLNEATLPININPLEWWKLNSFRFPGMSRMAKDFLTMQATSVPSEQIFSKAGNTIRAKRVRLSEKSVQALMCTGSWLEHGIRFQRD</sequence>
<keyword evidence="2" id="KW-1185">Reference proteome</keyword>
<feature type="non-terminal residue" evidence="1">
    <location>
        <position position="1"/>
    </location>
</feature>
<comment type="caution">
    <text evidence="1">The sequence shown here is derived from an EMBL/GenBank/DDBJ whole genome shotgun (WGS) entry which is preliminary data.</text>
</comment>
<dbReference type="EMBL" id="CAJVQC010019593">
    <property type="protein sequence ID" value="CAG8702332.1"/>
    <property type="molecule type" value="Genomic_DNA"/>
</dbReference>
<gene>
    <name evidence="1" type="ORF">RPERSI_LOCUS10083</name>
</gene>
<proteinExistence type="predicted"/>
<evidence type="ECO:0000313" key="2">
    <source>
        <dbReference type="Proteomes" id="UP000789920"/>
    </source>
</evidence>
<name>A0ACA9PBY0_9GLOM</name>